<dbReference type="AlphaFoldDB" id="A0AAV7PNZ0"/>
<dbReference type="Proteomes" id="UP001066276">
    <property type="component" value="Chromosome 7"/>
</dbReference>
<accession>A0AAV7PNZ0</accession>
<sequence>MSRGVGGHEFPRDSRSRGGEEQEYKLQEGSRKGFDEGQEGQLGEVERAESKGRAGRDLSHILQLSCGSAHEAEDETELEVEEDGITLKVRPPTRTYGGFQKIGGHLGDFSPDDSDSDGLGGQKGQEDEHKRQGLDAEVLSYDDLGFLQGVTSGSEDGDSGELLTGSEPWEEEEKAGPSAPSWIGCH</sequence>
<organism evidence="2 3">
    <name type="scientific">Pleurodeles waltl</name>
    <name type="common">Iberian ribbed newt</name>
    <dbReference type="NCBI Taxonomy" id="8319"/>
    <lineage>
        <taxon>Eukaryota</taxon>
        <taxon>Metazoa</taxon>
        <taxon>Chordata</taxon>
        <taxon>Craniata</taxon>
        <taxon>Vertebrata</taxon>
        <taxon>Euteleostomi</taxon>
        <taxon>Amphibia</taxon>
        <taxon>Batrachia</taxon>
        <taxon>Caudata</taxon>
        <taxon>Salamandroidea</taxon>
        <taxon>Salamandridae</taxon>
        <taxon>Pleurodelinae</taxon>
        <taxon>Pleurodeles</taxon>
    </lineage>
</organism>
<feature type="compositionally biased region" description="Basic and acidic residues" evidence="1">
    <location>
        <begin position="9"/>
        <end position="35"/>
    </location>
</feature>
<gene>
    <name evidence="2" type="ORF">NDU88_008247</name>
</gene>
<evidence type="ECO:0000313" key="2">
    <source>
        <dbReference type="EMBL" id="KAJ1129886.1"/>
    </source>
</evidence>
<feature type="compositionally biased region" description="Basic and acidic residues" evidence="1">
    <location>
        <begin position="44"/>
        <end position="59"/>
    </location>
</feature>
<comment type="caution">
    <text evidence="2">The sequence shown here is derived from an EMBL/GenBank/DDBJ whole genome shotgun (WGS) entry which is preliminary data.</text>
</comment>
<dbReference type="EMBL" id="JANPWB010000011">
    <property type="protein sequence ID" value="KAJ1129886.1"/>
    <property type="molecule type" value="Genomic_DNA"/>
</dbReference>
<feature type="region of interest" description="Disordered" evidence="1">
    <location>
        <begin position="1"/>
        <end position="186"/>
    </location>
</feature>
<name>A0AAV7PNZ0_PLEWA</name>
<feature type="compositionally biased region" description="Acidic residues" evidence="1">
    <location>
        <begin position="72"/>
        <end position="84"/>
    </location>
</feature>
<evidence type="ECO:0000256" key="1">
    <source>
        <dbReference type="SAM" id="MobiDB-lite"/>
    </source>
</evidence>
<keyword evidence="3" id="KW-1185">Reference proteome</keyword>
<reference evidence="2" key="1">
    <citation type="journal article" date="2022" name="bioRxiv">
        <title>Sequencing and chromosome-scale assembly of the giantPleurodeles waltlgenome.</title>
        <authorList>
            <person name="Brown T."/>
            <person name="Elewa A."/>
            <person name="Iarovenko S."/>
            <person name="Subramanian E."/>
            <person name="Araus A.J."/>
            <person name="Petzold A."/>
            <person name="Susuki M."/>
            <person name="Suzuki K.-i.T."/>
            <person name="Hayashi T."/>
            <person name="Toyoda A."/>
            <person name="Oliveira C."/>
            <person name="Osipova E."/>
            <person name="Leigh N.D."/>
            <person name="Simon A."/>
            <person name="Yun M.H."/>
        </authorList>
    </citation>
    <scope>NUCLEOTIDE SEQUENCE</scope>
    <source>
        <strain evidence="2">20211129_DDA</strain>
        <tissue evidence="2">Liver</tissue>
    </source>
</reference>
<evidence type="ECO:0000313" key="3">
    <source>
        <dbReference type="Proteomes" id="UP001066276"/>
    </source>
</evidence>
<protein>
    <submittedName>
        <fullName evidence="2">Uncharacterized protein</fullName>
    </submittedName>
</protein>
<proteinExistence type="predicted"/>
<feature type="compositionally biased region" description="Basic and acidic residues" evidence="1">
    <location>
        <begin position="124"/>
        <end position="134"/>
    </location>
</feature>